<dbReference type="EMBL" id="CM018032">
    <property type="protein sequence ID" value="KAA8547898.1"/>
    <property type="molecule type" value="Genomic_DNA"/>
</dbReference>
<protein>
    <recommendedName>
        <fullName evidence="5">Phytosulfokine-beta</fullName>
    </recommendedName>
</protein>
<organism evidence="3 4">
    <name type="scientific">Nyssa sinensis</name>
    <dbReference type="NCBI Taxonomy" id="561372"/>
    <lineage>
        <taxon>Eukaryota</taxon>
        <taxon>Viridiplantae</taxon>
        <taxon>Streptophyta</taxon>
        <taxon>Embryophyta</taxon>
        <taxon>Tracheophyta</taxon>
        <taxon>Spermatophyta</taxon>
        <taxon>Magnoliopsida</taxon>
        <taxon>eudicotyledons</taxon>
        <taxon>Gunneridae</taxon>
        <taxon>Pentapetalae</taxon>
        <taxon>asterids</taxon>
        <taxon>Cornales</taxon>
        <taxon>Nyssaceae</taxon>
        <taxon>Nyssa</taxon>
    </lineage>
</organism>
<reference evidence="3 4" key="1">
    <citation type="submission" date="2019-09" db="EMBL/GenBank/DDBJ databases">
        <title>A chromosome-level genome assembly of the Chinese tupelo Nyssa sinensis.</title>
        <authorList>
            <person name="Yang X."/>
            <person name="Kang M."/>
            <person name="Yang Y."/>
            <person name="Xiong H."/>
            <person name="Wang M."/>
            <person name="Zhang Z."/>
            <person name="Wang Z."/>
            <person name="Wu H."/>
            <person name="Ma T."/>
            <person name="Liu J."/>
            <person name="Xi Z."/>
        </authorList>
    </citation>
    <scope>NUCLEOTIDE SEQUENCE [LARGE SCALE GENOMIC DNA]</scope>
    <source>
        <strain evidence="3">J267</strain>
        <tissue evidence="3">Leaf</tissue>
    </source>
</reference>
<feature type="chain" id="PRO_5023849758" description="Phytosulfokine-beta" evidence="2">
    <location>
        <begin position="29"/>
        <end position="118"/>
    </location>
</feature>
<dbReference type="Proteomes" id="UP000325577">
    <property type="component" value="Linkage Group LG1"/>
</dbReference>
<name>A0A5J5BY81_9ASTE</name>
<accession>A0A5J5BY81</accession>
<feature type="signal peptide" evidence="2">
    <location>
        <begin position="1"/>
        <end position="28"/>
    </location>
</feature>
<feature type="region of interest" description="Disordered" evidence="1">
    <location>
        <begin position="69"/>
        <end position="99"/>
    </location>
</feature>
<sequence length="118" mass="12580">MGVMVKKSLSLAILVVILVNTMVHSIAAISATKSNSTASCNGADDECLIIDVDLEFLMDSEINLRLLGGSGVTDPPVTPKTEDPNKPAANCGRENLRYDENPDKSMEVKAIYIITTGV</sequence>
<evidence type="ECO:0000256" key="2">
    <source>
        <dbReference type="SAM" id="SignalP"/>
    </source>
</evidence>
<evidence type="ECO:0000256" key="1">
    <source>
        <dbReference type="SAM" id="MobiDB-lite"/>
    </source>
</evidence>
<keyword evidence="4" id="KW-1185">Reference proteome</keyword>
<evidence type="ECO:0008006" key="5">
    <source>
        <dbReference type="Google" id="ProtNLM"/>
    </source>
</evidence>
<keyword evidence="2" id="KW-0732">Signal</keyword>
<dbReference type="AlphaFoldDB" id="A0A5J5BY81"/>
<evidence type="ECO:0000313" key="4">
    <source>
        <dbReference type="Proteomes" id="UP000325577"/>
    </source>
</evidence>
<proteinExistence type="predicted"/>
<evidence type="ECO:0000313" key="3">
    <source>
        <dbReference type="EMBL" id="KAA8547898.1"/>
    </source>
</evidence>
<gene>
    <name evidence="3" type="ORF">F0562_004327</name>
</gene>